<comment type="caution">
    <text evidence="2">The sequence shown here is derived from an EMBL/GenBank/DDBJ whole genome shotgun (WGS) entry which is preliminary data.</text>
</comment>
<accession>A0A225W7H0</accession>
<dbReference type="InterPro" id="IPR048324">
    <property type="entry name" value="ZSWIM1-3_RNaseH-like"/>
</dbReference>
<dbReference type="AlphaFoldDB" id="A0A225W7H0"/>
<gene>
    <name evidence="2" type="ORF">PHMEG_00012933</name>
</gene>
<protein>
    <recommendedName>
        <fullName evidence="1">ZSWIM1/3 RNaseH-like domain-containing protein</fullName>
    </recommendedName>
</protein>
<dbReference type="InterPro" id="IPR052579">
    <property type="entry name" value="Zinc_finger_SWIM"/>
</dbReference>
<proteinExistence type="predicted"/>
<dbReference type="OrthoDB" id="111802at2759"/>
<evidence type="ECO:0000313" key="3">
    <source>
        <dbReference type="Proteomes" id="UP000198211"/>
    </source>
</evidence>
<evidence type="ECO:0000259" key="1">
    <source>
        <dbReference type="Pfam" id="PF21056"/>
    </source>
</evidence>
<dbReference type="Pfam" id="PF21056">
    <property type="entry name" value="ZSWIM1-3_RNaseH-like"/>
    <property type="match status" value="1"/>
</dbReference>
<feature type="domain" description="ZSWIM1/3 RNaseH-like" evidence="1">
    <location>
        <begin position="2"/>
        <end position="92"/>
    </location>
</feature>
<dbReference type="Proteomes" id="UP000198211">
    <property type="component" value="Unassembled WGS sequence"/>
</dbReference>
<reference evidence="3" key="1">
    <citation type="submission" date="2017-03" db="EMBL/GenBank/DDBJ databases">
        <title>Phytopthora megakarya and P. palmivora, two closely related causual agents of cacao black pod achieved similar genome size and gene model numbers by different mechanisms.</title>
        <authorList>
            <person name="Ali S."/>
            <person name="Shao J."/>
            <person name="Larry D.J."/>
            <person name="Kronmiller B."/>
            <person name="Shen D."/>
            <person name="Strem M.D."/>
            <person name="Melnick R.L."/>
            <person name="Guiltinan M.J."/>
            <person name="Tyler B.M."/>
            <person name="Meinhardt L.W."/>
            <person name="Bailey B.A."/>
        </authorList>
    </citation>
    <scope>NUCLEOTIDE SEQUENCE [LARGE SCALE GENOMIC DNA]</scope>
    <source>
        <strain evidence="3">zdho120</strain>
    </source>
</reference>
<sequence length="179" mass="21220">MEFPEVVLVDSTHGKNANRYKLFSFVVQYVFRKGQYAHHVLVYSEQKDDLRHVVKSFKENNPVWSNIRLFMTDKTMHDKNFLREEFPEARQLLCQWHAITWKQETRLTPDQRKDVKSIMRLLVYAKNPKSVTTTRGLGNDPAHELYKSFLTYWDCSKDEWVTYLHGGVPHLTNNTNNSI</sequence>
<name>A0A225W7H0_9STRA</name>
<keyword evidence="3" id="KW-1185">Reference proteome</keyword>
<dbReference type="PANTHER" id="PTHR31569:SF4">
    <property type="entry name" value="SWIM-TYPE DOMAIN-CONTAINING PROTEIN"/>
    <property type="match status" value="1"/>
</dbReference>
<evidence type="ECO:0000313" key="2">
    <source>
        <dbReference type="EMBL" id="OWZ13691.1"/>
    </source>
</evidence>
<dbReference type="PANTHER" id="PTHR31569">
    <property type="entry name" value="SWIM-TYPE DOMAIN-CONTAINING PROTEIN"/>
    <property type="match status" value="1"/>
</dbReference>
<dbReference type="EMBL" id="NBNE01001513">
    <property type="protein sequence ID" value="OWZ13691.1"/>
    <property type="molecule type" value="Genomic_DNA"/>
</dbReference>
<organism evidence="2 3">
    <name type="scientific">Phytophthora megakarya</name>
    <dbReference type="NCBI Taxonomy" id="4795"/>
    <lineage>
        <taxon>Eukaryota</taxon>
        <taxon>Sar</taxon>
        <taxon>Stramenopiles</taxon>
        <taxon>Oomycota</taxon>
        <taxon>Peronosporomycetes</taxon>
        <taxon>Peronosporales</taxon>
        <taxon>Peronosporaceae</taxon>
        <taxon>Phytophthora</taxon>
    </lineage>
</organism>